<name>A0A0D9XZ13_9ORYZ</name>
<evidence type="ECO:0000313" key="3">
    <source>
        <dbReference type="Proteomes" id="UP000032180"/>
    </source>
</evidence>
<dbReference type="Gramene" id="LPERR12G09080.1">
    <property type="protein sequence ID" value="LPERR12G09080.1"/>
    <property type="gene ID" value="LPERR12G09080"/>
</dbReference>
<reference evidence="2 3" key="1">
    <citation type="submission" date="2012-08" db="EMBL/GenBank/DDBJ databases">
        <title>Oryza genome evolution.</title>
        <authorList>
            <person name="Wing R.A."/>
        </authorList>
    </citation>
    <scope>NUCLEOTIDE SEQUENCE</scope>
</reference>
<dbReference type="EnsemblPlants" id="LPERR12G09080.1">
    <property type="protein sequence ID" value="LPERR12G09080.1"/>
    <property type="gene ID" value="LPERR12G09080"/>
</dbReference>
<organism evidence="2 3">
    <name type="scientific">Leersia perrieri</name>
    <dbReference type="NCBI Taxonomy" id="77586"/>
    <lineage>
        <taxon>Eukaryota</taxon>
        <taxon>Viridiplantae</taxon>
        <taxon>Streptophyta</taxon>
        <taxon>Embryophyta</taxon>
        <taxon>Tracheophyta</taxon>
        <taxon>Spermatophyta</taxon>
        <taxon>Magnoliopsida</taxon>
        <taxon>Liliopsida</taxon>
        <taxon>Poales</taxon>
        <taxon>Poaceae</taxon>
        <taxon>BOP clade</taxon>
        <taxon>Oryzoideae</taxon>
        <taxon>Oryzeae</taxon>
        <taxon>Oryzinae</taxon>
        <taxon>Leersia</taxon>
    </lineage>
</organism>
<protein>
    <submittedName>
        <fullName evidence="2">Uncharacterized protein</fullName>
    </submittedName>
</protein>
<dbReference type="AlphaFoldDB" id="A0A0D9XZ13"/>
<accession>A0A0D9XZ13</accession>
<proteinExistence type="predicted"/>
<dbReference type="Proteomes" id="UP000032180">
    <property type="component" value="Chromosome 12"/>
</dbReference>
<reference evidence="2" key="3">
    <citation type="submission" date="2015-04" db="UniProtKB">
        <authorList>
            <consortium name="EnsemblPlants"/>
        </authorList>
    </citation>
    <scope>IDENTIFICATION</scope>
</reference>
<sequence length="117" mass="13047">MGGFVMPLVNSGTTFAPHWTMADDFTEHATGGSSMRAPSPRMSIMDSLFAIDPYVNQHYYTDASPATQLTQPSEQAPDVTPTPEVRFRHPSDPLTYPREQIRQRKKGGPRKWGKQGP</sequence>
<reference evidence="3" key="2">
    <citation type="submission" date="2013-12" db="EMBL/GenBank/DDBJ databases">
        <authorList>
            <person name="Yu Y."/>
            <person name="Lee S."/>
            <person name="de Baynast K."/>
            <person name="Wissotski M."/>
            <person name="Liu L."/>
            <person name="Talag J."/>
            <person name="Goicoechea J."/>
            <person name="Angelova A."/>
            <person name="Jetty R."/>
            <person name="Kudrna D."/>
            <person name="Golser W."/>
            <person name="Rivera L."/>
            <person name="Zhang J."/>
            <person name="Wing R."/>
        </authorList>
    </citation>
    <scope>NUCLEOTIDE SEQUENCE</scope>
</reference>
<feature type="compositionally biased region" description="Basic residues" evidence="1">
    <location>
        <begin position="103"/>
        <end position="117"/>
    </location>
</feature>
<feature type="compositionally biased region" description="Polar residues" evidence="1">
    <location>
        <begin position="64"/>
        <end position="74"/>
    </location>
</feature>
<evidence type="ECO:0000256" key="1">
    <source>
        <dbReference type="SAM" id="MobiDB-lite"/>
    </source>
</evidence>
<feature type="region of interest" description="Disordered" evidence="1">
    <location>
        <begin position="62"/>
        <end position="117"/>
    </location>
</feature>
<evidence type="ECO:0000313" key="2">
    <source>
        <dbReference type="EnsemblPlants" id="LPERR12G09080.1"/>
    </source>
</evidence>
<dbReference type="HOGENOM" id="CLU_2088310_0_0_1"/>
<keyword evidence="3" id="KW-1185">Reference proteome</keyword>